<dbReference type="AlphaFoldDB" id="W9V1V0"/>
<dbReference type="Gene3D" id="1.20.1270.180">
    <property type="match status" value="1"/>
</dbReference>
<dbReference type="InterPro" id="IPR009739">
    <property type="entry name" value="LprI-like_N"/>
</dbReference>
<reference evidence="3" key="1">
    <citation type="submission" date="2012-11" db="EMBL/GenBank/DDBJ databases">
        <authorList>
            <person name="Singh A."/>
            <person name="Pinnaka A.K."/>
            <person name="Vaidya B."/>
        </authorList>
    </citation>
    <scope>NUCLEOTIDE SEQUENCE [LARGE SCALE GENOMIC DNA]</scope>
    <source>
        <strain evidence="3">AK23</strain>
    </source>
</reference>
<protein>
    <recommendedName>
        <fullName evidence="1">Lysozyme inhibitor LprI-like N-terminal domain-containing protein</fullName>
    </recommendedName>
</protein>
<evidence type="ECO:0000313" key="2">
    <source>
        <dbReference type="EMBL" id="EXJ10916.1"/>
    </source>
</evidence>
<dbReference type="EMBL" id="AONB01000009">
    <property type="protein sequence ID" value="EXJ10916.1"/>
    <property type="molecule type" value="Genomic_DNA"/>
</dbReference>
<proteinExistence type="predicted"/>
<dbReference type="OrthoDB" id="7340239at2"/>
<gene>
    <name evidence="2" type="ORF">D791_02014</name>
</gene>
<keyword evidence="3" id="KW-1185">Reference proteome</keyword>
<evidence type="ECO:0000259" key="1">
    <source>
        <dbReference type="Pfam" id="PF07007"/>
    </source>
</evidence>
<dbReference type="STRING" id="1229521.D791_02014"/>
<sequence length="154" mass="17844">MSILFLKFKEKVLFLLLLMFFLSDVFSFSIAEVKSHTGNGYLHCKSIITSAQVDKCTQNNLKESNELLAEVIEVWKNETLLSYQPDHELGMELIELFDIEQSLWEAFRDASCVREAFEIEHSSIAYLTTVSHCKEIFNKARVEYINSVMLFSRS</sequence>
<reference evidence="2 3" key="2">
    <citation type="journal article" date="2015" name="Syst. Appl. Microbiol.">
        <title>Nitrincola nitratireducens sp. nov. isolated from a haloalkaline crater lake.</title>
        <authorList>
            <person name="Singh A."/>
            <person name="Vaidya B."/>
            <person name="Tanuku N.R."/>
            <person name="Pinnaka A.K."/>
        </authorList>
    </citation>
    <scope>NUCLEOTIDE SEQUENCE [LARGE SCALE GENOMIC DNA]</scope>
    <source>
        <strain evidence="2 3">AK23</strain>
    </source>
</reference>
<dbReference type="Pfam" id="PF07007">
    <property type="entry name" value="LprI"/>
    <property type="match status" value="1"/>
</dbReference>
<evidence type="ECO:0000313" key="3">
    <source>
        <dbReference type="Proteomes" id="UP000019464"/>
    </source>
</evidence>
<accession>W9V1V0</accession>
<name>W9V1V0_9GAMM</name>
<organism evidence="2 3">
    <name type="scientific">Nitrincola nitratireducens</name>
    <dbReference type="NCBI Taxonomy" id="1229521"/>
    <lineage>
        <taxon>Bacteria</taxon>
        <taxon>Pseudomonadati</taxon>
        <taxon>Pseudomonadota</taxon>
        <taxon>Gammaproteobacteria</taxon>
        <taxon>Oceanospirillales</taxon>
        <taxon>Oceanospirillaceae</taxon>
        <taxon>Nitrincola</taxon>
    </lineage>
</organism>
<dbReference type="Proteomes" id="UP000019464">
    <property type="component" value="Unassembled WGS sequence"/>
</dbReference>
<feature type="domain" description="Lysozyme inhibitor LprI-like N-terminal" evidence="1">
    <location>
        <begin position="49"/>
        <end position="142"/>
    </location>
</feature>
<comment type="caution">
    <text evidence="2">The sequence shown here is derived from an EMBL/GenBank/DDBJ whole genome shotgun (WGS) entry which is preliminary data.</text>
</comment>
<dbReference type="RefSeq" id="WP_036510673.1">
    <property type="nucleotide sequence ID" value="NZ_AONB01000009.1"/>
</dbReference>